<dbReference type="EMBL" id="NSKB01000001">
    <property type="protein sequence ID" value="PAU79204.1"/>
    <property type="molecule type" value="Genomic_DNA"/>
</dbReference>
<dbReference type="RefSeq" id="WP_095619217.1">
    <property type="nucleotide sequence ID" value="NZ_NSKB01000001.1"/>
</dbReference>
<dbReference type="Proteomes" id="UP000217771">
    <property type="component" value="Unassembled WGS sequence"/>
</dbReference>
<gene>
    <name evidence="1" type="ORF">CK498_02215</name>
</gene>
<dbReference type="OrthoDB" id="6994203at2"/>
<organism evidence="1 2">
    <name type="scientific">Halomonas salipaludis</name>
    <dbReference type="NCBI Taxonomy" id="2032625"/>
    <lineage>
        <taxon>Bacteria</taxon>
        <taxon>Pseudomonadati</taxon>
        <taxon>Pseudomonadota</taxon>
        <taxon>Gammaproteobacteria</taxon>
        <taxon>Oceanospirillales</taxon>
        <taxon>Halomonadaceae</taxon>
        <taxon>Halomonas</taxon>
    </lineage>
</organism>
<proteinExistence type="predicted"/>
<name>A0A2A2F3B8_9GAMM</name>
<sequence>MTQLNLSPQARQALHAVVFAEEREARVEALLRFGTEAGARALLEMVADLVTLADQVIDNGREHAVDLLIQETDMHPYSAEKLNYPSLKGALVGLEAAERVPAHARDRVCPGCAYRPGSVANQCFTTQTDADCVLESGDAFLCHARGLDDVTDEPTRPCIGHAYAARQHAKDCMEDHHGPEGAA</sequence>
<evidence type="ECO:0000313" key="1">
    <source>
        <dbReference type="EMBL" id="PAU79204.1"/>
    </source>
</evidence>
<comment type="caution">
    <text evidence="1">The sequence shown here is derived from an EMBL/GenBank/DDBJ whole genome shotgun (WGS) entry which is preliminary data.</text>
</comment>
<evidence type="ECO:0000313" key="2">
    <source>
        <dbReference type="Proteomes" id="UP000217771"/>
    </source>
</evidence>
<dbReference type="AlphaFoldDB" id="A0A2A2F3B8"/>
<protein>
    <submittedName>
        <fullName evidence="1">Uncharacterized protein</fullName>
    </submittedName>
</protein>
<reference evidence="1 2" key="1">
    <citation type="submission" date="2017-08" db="EMBL/GenBank/DDBJ databases">
        <title>Halomonas alkalisoli sp. nov., isolated from saline alkaline soil.</title>
        <authorList>
            <person name="Wang D."/>
            <person name="Zhang G."/>
        </authorList>
    </citation>
    <scope>NUCLEOTIDE SEQUENCE [LARGE SCALE GENOMIC DNA]</scope>
    <source>
        <strain evidence="1 2">WRN001</strain>
    </source>
</reference>
<accession>A0A2A2F3B8</accession>
<keyword evidence="2" id="KW-1185">Reference proteome</keyword>